<dbReference type="AlphaFoldDB" id="A0AAV6SEV0"/>
<keyword evidence="1" id="KW-1133">Transmembrane helix</keyword>
<keyword evidence="3" id="KW-1185">Reference proteome</keyword>
<keyword evidence="1" id="KW-0812">Transmembrane</keyword>
<keyword evidence="1" id="KW-0472">Membrane</keyword>
<organism evidence="2 3">
    <name type="scientific">Solea senegalensis</name>
    <name type="common">Senegalese sole</name>
    <dbReference type="NCBI Taxonomy" id="28829"/>
    <lineage>
        <taxon>Eukaryota</taxon>
        <taxon>Metazoa</taxon>
        <taxon>Chordata</taxon>
        <taxon>Craniata</taxon>
        <taxon>Vertebrata</taxon>
        <taxon>Euteleostomi</taxon>
        <taxon>Actinopterygii</taxon>
        <taxon>Neopterygii</taxon>
        <taxon>Teleostei</taxon>
        <taxon>Neoteleostei</taxon>
        <taxon>Acanthomorphata</taxon>
        <taxon>Carangaria</taxon>
        <taxon>Pleuronectiformes</taxon>
        <taxon>Pleuronectoidei</taxon>
        <taxon>Soleidae</taxon>
        <taxon>Solea</taxon>
    </lineage>
</organism>
<feature type="transmembrane region" description="Helical" evidence="1">
    <location>
        <begin position="12"/>
        <end position="33"/>
    </location>
</feature>
<reference evidence="2 3" key="1">
    <citation type="journal article" date="2021" name="Sci. Rep.">
        <title>Chromosome anchoring in Senegalese sole (Solea senegalensis) reveals sex-associated markers and genome rearrangements in flatfish.</title>
        <authorList>
            <person name="Guerrero-Cozar I."/>
            <person name="Gomez-Garrido J."/>
            <person name="Berbel C."/>
            <person name="Martinez-Blanch J.F."/>
            <person name="Alioto T."/>
            <person name="Claros M.G."/>
            <person name="Gagnaire P.A."/>
            <person name="Manchado M."/>
        </authorList>
    </citation>
    <scope>NUCLEOTIDE SEQUENCE [LARGE SCALE GENOMIC DNA]</scope>
    <source>
        <strain evidence="2">Sse05_10M</strain>
    </source>
</reference>
<evidence type="ECO:0008006" key="4">
    <source>
        <dbReference type="Google" id="ProtNLM"/>
    </source>
</evidence>
<protein>
    <recommendedName>
        <fullName evidence="4">Linker for activation of T-cells family member 2</fullName>
    </recommendedName>
</protein>
<dbReference type="EMBL" id="JAGKHQ010000005">
    <property type="protein sequence ID" value="KAG7515659.1"/>
    <property type="molecule type" value="Genomic_DNA"/>
</dbReference>
<accession>A0AAV6SEV0</accession>
<evidence type="ECO:0000256" key="1">
    <source>
        <dbReference type="SAM" id="Phobius"/>
    </source>
</evidence>
<dbReference type="Proteomes" id="UP000693946">
    <property type="component" value="Linkage Group LG13"/>
</dbReference>
<name>A0AAV6SEV0_SOLSE</name>
<evidence type="ECO:0000313" key="2">
    <source>
        <dbReference type="EMBL" id="KAG7515659.1"/>
    </source>
</evidence>
<sequence>MEDVLWTSGVWWTLVLTLVLTLVSLSLVSLLCLSCKRKSKIIHEEHQTQDLHTFQRGGSVFAVVQSKPVTRANQIMSSTFETLEEYSPDADYEQPDYENVNPAPPTASPDHTYVAPLPNVVYANETITDANQTVGVYENFIKSLSIKDDEDDYVNFAFQDEEPDYVNSGV</sequence>
<evidence type="ECO:0000313" key="3">
    <source>
        <dbReference type="Proteomes" id="UP000693946"/>
    </source>
</evidence>
<comment type="caution">
    <text evidence="2">The sequence shown here is derived from an EMBL/GenBank/DDBJ whole genome shotgun (WGS) entry which is preliminary data.</text>
</comment>
<proteinExistence type="predicted"/>
<gene>
    <name evidence="2" type="ORF">JOB18_012905</name>
</gene>